<feature type="chain" id="PRO_5011597470" evidence="2">
    <location>
        <begin position="20"/>
        <end position="318"/>
    </location>
</feature>
<dbReference type="CDD" id="cd12797">
    <property type="entry name" value="M23_peptidase"/>
    <property type="match status" value="1"/>
</dbReference>
<keyword evidence="5" id="KW-1185">Reference proteome</keyword>
<proteinExistence type="predicted"/>
<dbReference type="Gene3D" id="2.70.70.10">
    <property type="entry name" value="Glucose Permease (Domain IIA)"/>
    <property type="match status" value="1"/>
</dbReference>
<evidence type="ECO:0000256" key="1">
    <source>
        <dbReference type="ARBA" id="ARBA00022729"/>
    </source>
</evidence>
<organism evidence="4 5">
    <name type="scientific">Sulfitobacter delicatus</name>
    <dbReference type="NCBI Taxonomy" id="218672"/>
    <lineage>
        <taxon>Bacteria</taxon>
        <taxon>Pseudomonadati</taxon>
        <taxon>Pseudomonadota</taxon>
        <taxon>Alphaproteobacteria</taxon>
        <taxon>Rhodobacterales</taxon>
        <taxon>Roseobacteraceae</taxon>
        <taxon>Sulfitobacter</taxon>
    </lineage>
</organism>
<name>A0A1G7VRF1_9RHOB</name>
<dbReference type="InterPro" id="IPR011055">
    <property type="entry name" value="Dup_hybrid_motif"/>
</dbReference>
<dbReference type="AlphaFoldDB" id="A0A1G7VRF1"/>
<evidence type="ECO:0000256" key="2">
    <source>
        <dbReference type="SAM" id="SignalP"/>
    </source>
</evidence>
<protein>
    <submittedName>
        <fullName evidence="4">Peptidase family M23</fullName>
    </submittedName>
</protein>
<feature type="domain" description="M23ase beta-sheet core" evidence="3">
    <location>
        <begin position="62"/>
        <end position="176"/>
    </location>
</feature>
<evidence type="ECO:0000259" key="3">
    <source>
        <dbReference type="Pfam" id="PF01551"/>
    </source>
</evidence>
<dbReference type="GO" id="GO:0004222">
    <property type="term" value="F:metalloendopeptidase activity"/>
    <property type="evidence" value="ECO:0007669"/>
    <property type="project" value="TreeGrafter"/>
</dbReference>
<dbReference type="InterPro" id="IPR050570">
    <property type="entry name" value="Cell_wall_metabolism_enzyme"/>
</dbReference>
<dbReference type="SUPFAM" id="SSF51261">
    <property type="entry name" value="Duplicated hybrid motif"/>
    <property type="match status" value="1"/>
</dbReference>
<dbReference type="OrthoDB" id="5489603at2"/>
<gene>
    <name evidence="4" type="ORF">SAMN04489759_109153</name>
</gene>
<keyword evidence="1 2" id="KW-0732">Signal</keyword>
<reference evidence="5" key="1">
    <citation type="submission" date="2016-10" db="EMBL/GenBank/DDBJ databases">
        <authorList>
            <person name="Varghese N."/>
            <person name="Submissions S."/>
        </authorList>
    </citation>
    <scope>NUCLEOTIDE SEQUENCE [LARGE SCALE GENOMIC DNA]</scope>
    <source>
        <strain evidence="5">DSM 16477</strain>
    </source>
</reference>
<evidence type="ECO:0000313" key="4">
    <source>
        <dbReference type="EMBL" id="SDG62118.1"/>
    </source>
</evidence>
<dbReference type="PANTHER" id="PTHR21666">
    <property type="entry name" value="PEPTIDASE-RELATED"/>
    <property type="match status" value="1"/>
</dbReference>
<accession>A0A1G7VRF1</accession>
<dbReference type="Proteomes" id="UP000199399">
    <property type="component" value="Unassembled WGS sequence"/>
</dbReference>
<dbReference type="RefSeq" id="WP_093743528.1">
    <property type="nucleotide sequence ID" value="NZ_FNBP01000009.1"/>
</dbReference>
<dbReference type="Pfam" id="PF01551">
    <property type="entry name" value="Peptidase_M23"/>
    <property type="match status" value="1"/>
</dbReference>
<dbReference type="EMBL" id="FNBP01000009">
    <property type="protein sequence ID" value="SDG62118.1"/>
    <property type="molecule type" value="Genomic_DNA"/>
</dbReference>
<dbReference type="PANTHER" id="PTHR21666:SF289">
    <property type="entry name" value="L-ALA--D-GLU ENDOPEPTIDASE"/>
    <property type="match status" value="1"/>
</dbReference>
<sequence length="318" mass="33996">MIRRALLALLLSSAGPALAEDFQLGFPLDCTLGQDCYIQQYMDRDPGPEASDYRCFGLTYDSHKGTDFALPSTAAMRAGVTVRAAADGVVKGTRDGMTDGAPLAEVSGRECGNGLVLDHGGGWESQYCHMKLGSVQVIQGQRVATGDALGQVGQSGQAEFPHLHLSLRHNGEPIDPFDPADTATCDAAPKTSLWQDTPPYRPGGLISVGFSEGIPAYSDIKGGTANRQTLPATAPALVVYGYSYGTRKGDILRLSLQGPRGEVIAQDVVMDRPQAQAFRAVGKKRRARLWRTGEYEGTVTLLRDGAVIDTRRGSLTVR</sequence>
<dbReference type="STRING" id="218672.SAMN04489759_109153"/>
<dbReference type="InterPro" id="IPR016047">
    <property type="entry name" value="M23ase_b-sheet_dom"/>
</dbReference>
<feature type="signal peptide" evidence="2">
    <location>
        <begin position="1"/>
        <end position="19"/>
    </location>
</feature>
<evidence type="ECO:0000313" key="5">
    <source>
        <dbReference type="Proteomes" id="UP000199399"/>
    </source>
</evidence>